<dbReference type="InterPro" id="IPR011009">
    <property type="entry name" value="Kinase-like_dom_sf"/>
</dbReference>
<dbReference type="OrthoDB" id="9801841at2"/>
<proteinExistence type="predicted"/>
<dbReference type="SMART" id="SM00220">
    <property type="entry name" value="S_TKc"/>
    <property type="match status" value="1"/>
</dbReference>
<dbReference type="Gene3D" id="1.10.510.10">
    <property type="entry name" value="Transferase(Phosphotransferase) domain 1"/>
    <property type="match status" value="1"/>
</dbReference>
<feature type="domain" description="Protein kinase" evidence="1">
    <location>
        <begin position="17"/>
        <end position="305"/>
    </location>
</feature>
<gene>
    <name evidence="2" type="ORF">DFR37_1343</name>
</gene>
<sequence>MSIIQKWSDSKKWDDNWTVEQEIGGGGQATTKLVKHKENGTFAFLKILNRQTDSERRARFFREASAYATANHDGIPKLVESNAHYHEDSNYKIYLLTEFVAGPTLSKYLECSGAVNFVSAATILKALADTVQYCHENEWIHRDIKPDNIILRESKFEAPILLDFGIAYKDGVVDSFSTDPSQELGNRFLRLPEMSIGSTAKQDHRTDISFLGGILYYLMTTQTPSVLTDHNGRMPHQRALSAGQLKSAFRGPPTALLNFFDHVFSQKLSGRFVSAKEMKSALIKLINMHENYQPDDKEPSIDDVLAAINTKVGRDLAKNKTLYDRAMDRIKLVHSNILLKVQPTYTSYQTGYVNHVDGLRNDLGFTYFATLDHKFVPQFLIQILGDELVVMADGITIYRTLADEPVFSKEEPIRNFVGEAYYAR</sequence>
<dbReference type="PANTHER" id="PTHR44167:SF24">
    <property type="entry name" value="SERINE_THREONINE-PROTEIN KINASE CHK2"/>
    <property type="match status" value="1"/>
</dbReference>
<dbReference type="InterPro" id="IPR000719">
    <property type="entry name" value="Prot_kinase_dom"/>
</dbReference>
<evidence type="ECO:0000313" key="3">
    <source>
        <dbReference type="Proteomes" id="UP000253628"/>
    </source>
</evidence>
<dbReference type="EMBL" id="QNRQ01000034">
    <property type="protein sequence ID" value="RBP33553.1"/>
    <property type="molecule type" value="Genomic_DNA"/>
</dbReference>
<protein>
    <submittedName>
        <fullName evidence="2">Serine/threonine-protein kinase</fullName>
    </submittedName>
</protein>
<evidence type="ECO:0000313" key="2">
    <source>
        <dbReference type="EMBL" id="RBP33553.1"/>
    </source>
</evidence>
<dbReference type="GO" id="GO:0005524">
    <property type="term" value="F:ATP binding"/>
    <property type="evidence" value="ECO:0007669"/>
    <property type="project" value="InterPro"/>
</dbReference>
<dbReference type="Proteomes" id="UP000253628">
    <property type="component" value="Unassembled WGS sequence"/>
</dbReference>
<dbReference type="GO" id="GO:0005737">
    <property type="term" value="C:cytoplasm"/>
    <property type="evidence" value="ECO:0007669"/>
    <property type="project" value="TreeGrafter"/>
</dbReference>
<dbReference type="RefSeq" id="WP_113935400.1">
    <property type="nucleotide sequence ID" value="NZ_JACCEU010000032.1"/>
</dbReference>
<keyword evidence="2" id="KW-0808">Transferase</keyword>
<dbReference type="AlphaFoldDB" id="A0A366GZK6"/>
<reference evidence="2 3" key="1">
    <citation type="submission" date="2018-06" db="EMBL/GenBank/DDBJ databases">
        <title>Genomic Encyclopedia of Type Strains, Phase IV (KMG-IV): sequencing the most valuable type-strain genomes for metagenomic binning, comparative biology and taxonomic classification.</title>
        <authorList>
            <person name="Goeker M."/>
        </authorList>
    </citation>
    <scope>NUCLEOTIDE SEQUENCE [LARGE SCALE GENOMIC DNA]</scope>
    <source>
        <strain evidence="2 3">DSM 25520</strain>
    </source>
</reference>
<comment type="caution">
    <text evidence="2">The sequence shown here is derived from an EMBL/GenBank/DDBJ whole genome shotgun (WGS) entry which is preliminary data.</text>
</comment>
<dbReference type="GO" id="GO:0004674">
    <property type="term" value="F:protein serine/threonine kinase activity"/>
    <property type="evidence" value="ECO:0007669"/>
    <property type="project" value="TreeGrafter"/>
</dbReference>
<dbReference type="PROSITE" id="PS50011">
    <property type="entry name" value="PROTEIN_KINASE_DOM"/>
    <property type="match status" value="1"/>
</dbReference>
<name>A0A366GZK6_9BURK</name>
<organism evidence="2 3">
    <name type="scientific">Eoetvoesiella caeni</name>
    <dbReference type="NCBI Taxonomy" id="645616"/>
    <lineage>
        <taxon>Bacteria</taxon>
        <taxon>Pseudomonadati</taxon>
        <taxon>Pseudomonadota</taxon>
        <taxon>Betaproteobacteria</taxon>
        <taxon>Burkholderiales</taxon>
        <taxon>Alcaligenaceae</taxon>
        <taxon>Eoetvoesiella</taxon>
    </lineage>
</organism>
<dbReference type="SUPFAM" id="SSF56112">
    <property type="entry name" value="Protein kinase-like (PK-like)"/>
    <property type="match status" value="1"/>
</dbReference>
<dbReference type="PANTHER" id="PTHR44167">
    <property type="entry name" value="OVARIAN-SPECIFIC SERINE/THREONINE-PROTEIN KINASE LOK-RELATED"/>
    <property type="match status" value="1"/>
</dbReference>
<evidence type="ECO:0000259" key="1">
    <source>
        <dbReference type="PROSITE" id="PS50011"/>
    </source>
</evidence>
<keyword evidence="2" id="KW-0418">Kinase</keyword>
<keyword evidence="3" id="KW-1185">Reference proteome</keyword>
<dbReference type="Pfam" id="PF00069">
    <property type="entry name" value="Pkinase"/>
    <property type="match status" value="1"/>
</dbReference>
<accession>A0A366GZK6</accession>